<feature type="domain" description="Protein kinase" evidence="6">
    <location>
        <begin position="269"/>
        <end position="523"/>
    </location>
</feature>
<protein>
    <submittedName>
        <fullName evidence="8">Protein phosphatase</fullName>
    </submittedName>
</protein>
<keyword evidence="1" id="KW-0808">Transferase</keyword>
<evidence type="ECO:0000313" key="8">
    <source>
        <dbReference type="EMBL" id="PTQ10773.1"/>
    </source>
</evidence>
<dbReference type="PROSITE" id="PS50011">
    <property type="entry name" value="PROTEIN_KINASE_DOM"/>
    <property type="match status" value="1"/>
</dbReference>
<keyword evidence="2" id="KW-0547">Nucleotide-binding</keyword>
<dbReference type="PANTHER" id="PTHR43289">
    <property type="entry name" value="MITOGEN-ACTIVATED PROTEIN KINASE KINASE KINASE 20-RELATED"/>
    <property type="match status" value="1"/>
</dbReference>
<keyword evidence="5" id="KW-1133">Transmembrane helix</keyword>
<dbReference type="SMART" id="SM00331">
    <property type="entry name" value="PP2C_SIG"/>
    <property type="match status" value="1"/>
</dbReference>
<organism evidence="8 9">
    <name type="scientific">Sphingomonas oleivorans</name>
    <dbReference type="NCBI Taxonomy" id="1735121"/>
    <lineage>
        <taxon>Bacteria</taxon>
        <taxon>Pseudomonadati</taxon>
        <taxon>Pseudomonadota</taxon>
        <taxon>Alphaproteobacteria</taxon>
        <taxon>Sphingomonadales</taxon>
        <taxon>Sphingomonadaceae</taxon>
        <taxon>Sphingomonas</taxon>
    </lineage>
</organism>
<dbReference type="SMART" id="SM00220">
    <property type="entry name" value="S_TKc"/>
    <property type="match status" value="1"/>
</dbReference>
<dbReference type="Proteomes" id="UP000244162">
    <property type="component" value="Unassembled WGS sequence"/>
</dbReference>
<keyword evidence="5" id="KW-0812">Transmembrane</keyword>
<dbReference type="Pfam" id="PF00069">
    <property type="entry name" value="Pkinase"/>
    <property type="match status" value="1"/>
</dbReference>
<dbReference type="InterPro" id="IPR000719">
    <property type="entry name" value="Prot_kinase_dom"/>
</dbReference>
<sequence>MRPEGRLEIAAGFATAQGPRPDNQDFGAVHRGSAAEELSHGIIAAVADGVGGAKGGRIAAELAVRSFIEGYPAQSPTIGVEAGGIRALASYNRWLNDRARTDSTMEGAATTFTALVLRGREATLFHVGDSRAWLYRGGMVRRLTQDHVLPQPELRHVLYRALGIEPELRIDIGRIVLEPHDRLLLATDGVHNALSDRALARLLAAHGSPEADAAAIVDAAIAAGTQDNSTVVLIDLIRLPAIDQDAIGAEAERLPVEPPPKTGDAVDGFTLERLLSDGRYSRIFLARDEGRGDPLVLKFPKPALLSESGARRAFLRETLIGRRVESPFVGGTIAIAPERQSRLYIAMPFHSGETLEARLTRAPVTIRQGVEIAIRLAKGVAALHRLEVVHRDIKPDNVMLTAEGGLKLIDLGVARLPRLPDFAPEEIPGTPGYMAPELYDGQPGDAVSDQFALGVTLYRMFTGRFPYGEPEAFSRPRFDRPPLPASRHRGDMPAWLGAALLRAVAVNPADRFGDVTELVHVLESGNARAITPRPRAPLIERHPVRFWQGVSLLLALGMFIALAMR</sequence>
<evidence type="ECO:0000256" key="5">
    <source>
        <dbReference type="SAM" id="Phobius"/>
    </source>
</evidence>
<evidence type="ECO:0000259" key="6">
    <source>
        <dbReference type="PROSITE" id="PS50011"/>
    </source>
</evidence>
<evidence type="ECO:0000256" key="2">
    <source>
        <dbReference type="ARBA" id="ARBA00022741"/>
    </source>
</evidence>
<keyword evidence="3" id="KW-0418">Kinase</keyword>
<dbReference type="GO" id="GO:0005524">
    <property type="term" value="F:ATP binding"/>
    <property type="evidence" value="ECO:0007669"/>
    <property type="project" value="UniProtKB-KW"/>
</dbReference>
<dbReference type="RefSeq" id="WP_107967796.1">
    <property type="nucleotide sequence ID" value="NZ_NWBU01000009.1"/>
</dbReference>
<reference evidence="8 9" key="1">
    <citation type="submission" date="2017-09" db="EMBL/GenBank/DDBJ databases">
        <title>Sphingomonas panjinensis sp.nov., isolated from oil-contaminated soil.</title>
        <authorList>
            <person name="Wang L."/>
            <person name="Chen L."/>
        </authorList>
    </citation>
    <scope>NUCLEOTIDE SEQUENCE [LARGE SCALE GENOMIC DNA]</scope>
    <source>
        <strain evidence="8 9">FW-11</strain>
    </source>
</reference>
<dbReference type="InterPro" id="IPR011009">
    <property type="entry name" value="Kinase-like_dom_sf"/>
</dbReference>
<evidence type="ECO:0000256" key="3">
    <source>
        <dbReference type="ARBA" id="ARBA00022777"/>
    </source>
</evidence>
<evidence type="ECO:0000256" key="1">
    <source>
        <dbReference type="ARBA" id="ARBA00022679"/>
    </source>
</evidence>
<dbReference type="PANTHER" id="PTHR43289:SF6">
    <property type="entry name" value="SERINE_THREONINE-PROTEIN KINASE NEKL-3"/>
    <property type="match status" value="1"/>
</dbReference>
<dbReference type="PROSITE" id="PS51746">
    <property type="entry name" value="PPM_2"/>
    <property type="match status" value="1"/>
</dbReference>
<dbReference type="GO" id="GO:0004674">
    <property type="term" value="F:protein serine/threonine kinase activity"/>
    <property type="evidence" value="ECO:0007669"/>
    <property type="project" value="TreeGrafter"/>
</dbReference>
<keyword evidence="9" id="KW-1185">Reference proteome</keyword>
<dbReference type="SUPFAM" id="SSF56112">
    <property type="entry name" value="Protein kinase-like (PK-like)"/>
    <property type="match status" value="1"/>
</dbReference>
<dbReference type="PROSITE" id="PS00108">
    <property type="entry name" value="PROTEIN_KINASE_ST"/>
    <property type="match status" value="1"/>
</dbReference>
<dbReference type="Pfam" id="PF13672">
    <property type="entry name" value="PP2C_2"/>
    <property type="match status" value="1"/>
</dbReference>
<dbReference type="EMBL" id="NWBU01000009">
    <property type="protein sequence ID" value="PTQ10773.1"/>
    <property type="molecule type" value="Genomic_DNA"/>
</dbReference>
<dbReference type="Gene3D" id="3.30.200.20">
    <property type="entry name" value="Phosphorylase Kinase, domain 1"/>
    <property type="match status" value="1"/>
</dbReference>
<evidence type="ECO:0000313" key="9">
    <source>
        <dbReference type="Proteomes" id="UP000244162"/>
    </source>
</evidence>
<feature type="domain" description="PPM-type phosphatase" evidence="7">
    <location>
        <begin position="10"/>
        <end position="236"/>
    </location>
</feature>
<dbReference type="Gene3D" id="1.10.510.10">
    <property type="entry name" value="Transferase(Phosphotransferase) domain 1"/>
    <property type="match status" value="1"/>
</dbReference>
<accession>A0A2T5FXB7</accession>
<keyword evidence="5" id="KW-0472">Membrane</keyword>
<dbReference type="InterPro" id="IPR036457">
    <property type="entry name" value="PPM-type-like_dom_sf"/>
</dbReference>
<dbReference type="InterPro" id="IPR001932">
    <property type="entry name" value="PPM-type_phosphatase-like_dom"/>
</dbReference>
<name>A0A2T5FXB7_9SPHN</name>
<dbReference type="OrthoDB" id="9801841at2"/>
<dbReference type="SUPFAM" id="SSF81606">
    <property type="entry name" value="PP2C-like"/>
    <property type="match status" value="1"/>
</dbReference>
<proteinExistence type="predicted"/>
<dbReference type="AlphaFoldDB" id="A0A2T5FXB7"/>
<keyword evidence="4" id="KW-0067">ATP-binding</keyword>
<evidence type="ECO:0000256" key="4">
    <source>
        <dbReference type="ARBA" id="ARBA00022840"/>
    </source>
</evidence>
<feature type="transmembrane region" description="Helical" evidence="5">
    <location>
        <begin position="546"/>
        <end position="564"/>
    </location>
</feature>
<dbReference type="SMART" id="SM00332">
    <property type="entry name" value="PP2Cc"/>
    <property type="match status" value="1"/>
</dbReference>
<gene>
    <name evidence="8" type="ORF">CLG96_10230</name>
</gene>
<dbReference type="CDD" id="cd00143">
    <property type="entry name" value="PP2Cc"/>
    <property type="match status" value="1"/>
</dbReference>
<dbReference type="InterPro" id="IPR008271">
    <property type="entry name" value="Ser/Thr_kinase_AS"/>
</dbReference>
<dbReference type="Gene3D" id="3.60.40.10">
    <property type="entry name" value="PPM-type phosphatase domain"/>
    <property type="match status" value="1"/>
</dbReference>
<dbReference type="CDD" id="cd14014">
    <property type="entry name" value="STKc_PknB_like"/>
    <property type="match status" value="1"/>
</dbReference>
<evidence type="ECO:0000259" key="7">
    <source>
        <dbReference type="PROSITE" id="PS51746"/>
    </source>
</evidence>
<comment type="caution">
    <text evidence="8">The sequence shown here is derived from an EMBL/GenBank/DDBJ whole genome shotgun (WGS) entry which is preliminary data.</text>
</comment>